<dbReference type="Proteomes" id="UP000799779">
    <property type="component" value="Unassembled WGS sequence"/>
</dbReference>
<feature type="domain" description="WSC" evidence="8">
    <location>
        <begin position="61"/>
        <end position="147"/>
    </location>
</feature>
<keyword evidence="6" id="KW-0325">Glycoprotein</keyword>
<evidence type="ECO:0000256" key="2">
    <source>
        <dbReference type="ARBA" id="ARBA00022692"/>
    </source>
</evidence>
<evidence type="ECO:0000256" key="5">
    <source>
        <dbReference type="ARBA" id="ARBA00023136"/>
    </source>
</evidence>
<dbReference type="GO" id="GO:0005886">
    <property type="term" value="C:plasma membrane"/>
    <property type="evidence" value="ECO:0007669"/>
    <property type="project" value="TreeGrafter"/>
</dbReference>
<dbReference type="InterPro" id="IPR002889">
    <property type="entry name" value="WSC_carb-bd"/>
</dbReference>
<gene>
    <name evidence="9" type="ORF">P154DRAFT_592519</name>
</gene>
<sequence length="276" mass="30217">MASVRFRHRFLLALLFVSPSAGRALTGRTRALDGVRTLEPDVPVIRIQKRQSTPNDGSVPNANYPGCYLDYSLGGPTTTPAGLTWKLCVDTCSDGGYTYAGLFNGNTCKCGNTAPPADSGGNCGALCNGNTLQYCGSLDSVTLFSIEDPAEVPQGDTTPPRTTQLFHGQQNSTTDDVFPQGQHLTPSTTLHTSNNPHHENRMDSNDDALTTTWMTLHDMNDLAPDHRFFTPDTRNLYVHLLGRPYTTWRDFATRNTMFDTSQQDSSLPDAYSFIPS</sequence>
<proteinExistence type="predicted"/>
<keyword evidence="5" id="KW-0472">Membrane</keyword>
<feature type="signal peptide" evidence="7">
    <location>
        <begin position="1"/>
        <end position="22"/>
    </location>
</feature>
<comment type="subcellular location">
    <subcellularLocation>
        <location evidence="1">Membrane</location>
        <topology evidence="1">Single-pass membrane protein</topology>
    </subcellularLocation>
</comment>
<evidence type="ECO:0000256" key="1">
    <source>
        <dbReference type="ARBA" id="ARBA00004167"/>
    </source>
</evidence>
<dbReference type="InterPro" id="IPR051836">
    <property type="entry name" value="Kremen_rcpt"/>
</dbReference>
<dbReference type="Pfam" id="PF01822">
    <property type="entry name" value="WSC"/>
    <property type="match status" value="1"/>
</dbReference>
<evidence type="ECO:0000259" key="8">
    <source>
        <dbReference type="PROSITE" id="PS51212"/>
    </source>
</evidence>
<evidence type="ECO:0000256" key="7">
    <source>
        <dbReference type="SAM" id="SignalP"/>
    </source>
</evidence>
<dbReference type="PANTHER" id="PTHR24269:SF16">
    <property type="entry name" value="PROTEIN SLG1"/>
    <property type="match status" value="1"/>
</dbReference>
<name>A0A6A5WZU3_9PLEO</name>
<evidence type="ECO:0000256" key="4">
    <source>
        <dbReference type="ARBA" id="ARBA00022989"/>
    </source>
</evidence>
<dbReference type="OrthoDB" id="3800326at2759"/>
<dbReference type="AlphaFoldDB" id="A0A6A5WZU3"/>
<keyword evidence="10" id="KW-1185">Reference proteome</keyword>
<keyword evidence="2" id="KW-0812">Transmembrane</keyword>
<dbReference type="SMART" id="SM00321">
    <property type="entry name" value="WSC"/>
    <property type="match status" value="1"/>
</dbReference>
<protein>
    <recommendedName>
        <fullName evidence="8">WSC domain-containing protein</fullName>
    </recommendedName>
</protein>
<dbReference type="PANTHER" id="PTHR24269">
    <property type="entry name" value="KREMEN PROTEIN"/>
    <property type="match status" value="1"/>
</dbReference>
<dbReference type="EMBL" id="ML977557">
    <property type="protein sequence ID" value="KAF2007280.1"/>
    <property type="molecule type" value="Genomic_DNA"/>
</dbReference>
<reference evidence="9" key="1">
    <citation type="journal article" date="2020" name="Stud. Mycol.">
        <title>101 Dothideomycetes genomes: a test case for predicting lifestyles and emergence of pathogens.</title>
        <authorList>
            <person name="Haridas S."/>
            <person name="Albert R."/>
            <person name="Binder M."/>
            <person name="Bloem J."/>
            <person name="Labutti K."/>
            <person name="Salamov A."/>
            <person name="Andreopoulos B."/>
            <person name="Baker S."/>
            <person name="Barry K."/>
            <person name="Bills G."/>
            <person name="Bluhm B."/>
            <person name="Cannon C."/>
            <person name="Castanera R."/>
            <person name="Culley D."/>
            <person name="Daum C."/>
            <person name="Ezra D."/>
            <person name="Gonzalez J."/>
            <person name="Henrissat B."/>
            <person name="Kuo A."/>
            <person name="Liang C."/>
            <person name="Lipzen A."/>
            <person name="Lutzoni F."/>
            <person name="Magnuson J."/>
            <person name="Mondo S."/>
            <person name="Nolan M."/>
            <person name="Ohm R."/>
            <person name="Pangilinan J."/>
            <person name="Park H.-J."/>
            <person name="Ramirez L."/>
            <person name="Alfaro M."/>
            <person name="Sun H."/>
            <person name="Tritt A."/>
            <person name="Yoshinaga Y."/>
            <person name="Zwiers L.-H."/>
            <person name="Turgeon B."/>
            <person name="Goodwin S."/>
            <person name="Spatafora J."/>
            <person name="Crous P."/>
            <person name="Grigoriev I."/>
        </authorList>
    </citation>
    <scope>NUCLEOTIDE SEQUENCE</scope>
    <source>
        <strain evidence="9">CBS 123094</strain>
    </source>
</reference>
<evidence type="ECO:0000313" key="9">
    <source>
        <dbReference type="EMBL" id="KAF2007280.1"/>
    </source>
</evidence>
<organism evidence="9 10">
    <name type="scientific">Amniculicola lignicola CBS 123094</name>
    <dbReference type="NCBI Taxonomy" id="1392246"/>
    <lineage>
        <taxon>Eukaryota</taxon>
        <taxon>Fungi</taxon>
        <taxon>Dikarya</taxon>
        <taxon>Ascomycota</taxon>
        <taxon>Pezizomycotina</taxon>
        <taxon>Dothideomycetes</taxon>
        <taxon>Pleosporomycetidae</taxon>
        <taxon>Pleosporales</taxon>
        <taxon>Amniculicolaceae</taxon>
        <taxon>Amniculicola</taxon>
    </lineage>
</organism>
<evidence type="ECO:0000256" key="3">
    <source>
        <dbReference type="ARBA" id="ARBA00022729"/>
    </source>
</evidence>
<evidence type="ECO:0000313" key="10">
    <source>
        <dbReference type="Proteomes" id="UP000799779"/>
    </source>
</evidence>
<evidence type="ECO:0000256" key="6">
    <source>
        <dbReference type="ARBA" id="ARBA00023180"/>
    </source>
</evidence>
<keyword evidence="3 7" id="KW-0732">Signal</keyword>
<dbReference type="PROSITE" id="PS51212">
    <property type="entry name" value="WSC"/>
    <property type="match status" value="1"/>
</dbReference>
<feature type="chain" id="PRO_5025640194" description="WSC domain-containing protein" evidence="7">
    <location>
        <begin position="23"/>
        <end position="276"/>
    </location>
</feature>
<accession>A0A6A5WZU3</accession>
<keyword evidence="4" id="KW-1133">Transmembrane helix</keyword>